<proteinExistence type="predicted"/>
<evidence type="ECO:0000313" key="1">
    <source>
        <dbReference type="EMBL" id="PWC12958.1"/>
    </source>
</evidence>
<sequence length="155" mass="16801">MMNFRHLNATASHAAAGRYTGIARGLYLSGGADNAEEAGDDAHSDAHRIAVSDEARNNPVLALKLIKKKTSSDEAIKTLASSPRHISEFTNRKMAAVCPGWELLDEEGMNMAAFLHSMSHSDGNGYLAGIRAAQKALEKYVEPMTAEDFNLMVEH</sequence>
<dbReference type="Proteomes" id="UP000296159">
    <property type="component" value="Unassembled WGS sequence"/>
</dbReference>
<keyword evidence="2" id="KW-1185">Reference proteome</keyword>
<name>A0A2U1TU67_9GAMM</name>
<dbReference type="AlphaFoldDB" id="A0A2U1TU67"/>
<protein>
    <submittedName>
        <fullName evidence="1">Uncharacterized protein</fullName>
    </submittedName>
</protein>
<dbReference type="EMBL" id="QDKH01000020">
    <property type="protein sequence ID" value="PWC12958.1"/>
    <property type="molecule type" value="Genomic_DNA"/>
</dbReference>
<comment type="caution">
    <text evidence="1">The sequence shown here is derived from an EMBL/GenBank/DDBJ whole genome shotgun (WGS) entry which is preliminary data.</text>
</comment>
<reference evidence="1 2" key="1">
    <citation type="submission" date="2018-04" db="EMBL/GenBank/DDBJ databases">
        <title>Brenneria corticis sp.nov.</title>
        <authorList>
            <person name="Li Y."/>
        </authorList>
    </citation>
    <scope>NUCLEOTIDE SEQUENCE [LARGE SCALE GENOMIC DNA]</scope>
    <source>
        <strain evidence="1 2">CFCC 11842</strain>
    </source>
</reference>
<evidence type="ECO:0000313" key="2">
    <source>
        <dbReference type="Proteomes" id="UP000296159"/>
    </source>
</evidence>
<gene>
    <name evidence="1" type="ORF">DDT56_16125</name>
</gene>
<organism evidence="1 2">
    <name type="scientific">Brenneria corticis</name>
    <dbReference type="NCBI Taxonomy" id="2173106"/>
    <lineage>
        <taxon>Bacteria</taxon>
        <taxon>Pseudomonadati</taxon>
        <taxon>Pseudomonadota</taxon>
        <taxon>Gammaproteobacteria</taxon>
        <taxon>Enterobacterales</taxon>
        <taxon>Pectobacteriaceae</taxon>
        <taxon>Brenneria</taxon>
    </lineage>
</organism>
<dbReference type="RefSeq" id="WP_136167455.1">
    <property type="nucleotide sequence ID" value="NZ_KZ819085.1"/>
</dbReference>
<accession>A0A2U1TU67</accession>